<gene>
    <name evidence="1" type="ORF">DFR42_12227</name>
</gene>
<organism evidence="1 2">
    <name type="scientific">Undibacterium pigrum</name>
    <dbReference type="NCBI Taxonomy" id="401470"/>
    <lineage>
        <taxon>Bacteria</taxon>
        <taxon>Pseudomonadati</taxon>
        <taxon>Pseudomonadota</taxon>
        <taxon>Betaproteobacteria</taxon>
        <taxon>Burkholderiales</taxon>
        <taxon>Oxalobacteraceae</taxon>
        <taxon>Undibacterium</taxon>
    </lineage>
</organism>
<proteinExistence type="predicted"/>
<comment type="caution">
    <text evidence="1">The sequence shown here is derived from an EMBL/GenBank/DDBJ whole genome shotgun (WGS) entry which is preliminary data.</text>
</comment>
<name>A0A318IP27_9BURK</name>
<dbReference type="AlphaFoldDB" id="A0A318IP27"/>
<dbReference type="Proteomes" id="UP000247792">
    <property type="component" value="Unassembled WGS sequence"/>
</dbReference>
<evidence type="ECO:0000313" key="1">
    <source>
        <dbReference type="EMBL" id="PXX35247.1"/>
    </source>
</evidence>
<protein>
    <submittedName>
        <fullName evidence="1">Uncharacterized protein</fullName>
    </submittedName>
</protein>
<dbReference type="EMBL" id="QJKB01000022">
    <property type="protein sequence ID" value="PXX35247.1"/>
    <property type="molecule type" value="Genomic_DNA"/>
</dbReference>
<dbReference type="RefSeq" id="WP_110258321.1">
    <property type="nucleotide sequence ID" value="NZ_QJKB01000022.1"/>
</dbReference>
<sequence>MSNIIETIQVSGFDAEGEPEIHIHEDKTILLEFSFMPPSDVETEEDEALYEDFDEQIEAAIYTPVIWEDRERFIIESPAENTVELLQKFLATYRANKDQ</sequence>
<keyword evidence="2" id="KW-1185">Reference proteome</keyword>
<reference evidence="1 2" key="1">
    <citation type="submission" date="2018-05" db="EMBL/GenBank/DDBJ databases">
        <title>Genomic Encyclopedia of Type Strains, Phase IV (KMG-IV): sequencing the most valuable type-strain genomes for metagenomic binning, comparative biology and taxonomic classification.</title>
        <authorList>
            <person name="Goeker M."/>
        </authorList>
    </citation>
    <scope>NUCLEOTIDE SEQUENCE [LARGE SCALE GENOMIC DNA]</scope>
    <source>
        <strain evidence="1 2">DSM 19792</strain>
    </source>
</reference>
<evidence type="ECO:0000313" key="2">
    <source>
        <dbReference type="Proteomes" id="UP000247792"/>
    </source>
</evidence>
<accession>A0A318IP27</accession>
<dbReference type="OrthoDB" id="9554270at2"/>